<name>A0A543L8M0_9BURK</name>
<evidence type="ECO:0000313" key="2">
    <source>
        <dbReference type="Proteomes" id="UP000316993"/>
    </source>
</evidence>
<organism evidence="1 2">
    <name type="scientific">Acidovorax temperans</name>
    <dbReference type="NCBI Taxonomy" id="80878"/>
    <lineage>
        <taxon>Bacteria</taxon>
        <taxon>Pseudomonadati</taxon>
        <taxon>Pseudomonadota</taxon>
        <taxon>Betaproteobacteria</taxon>
        <taxon>Burkholderiales</taxon>
        <taxon>Comamonadaceae</taxon>
        <taxon>Acidovorax</taxon>
    </lineage>
</organism>
<dbReference type="Proteomes" id="UP000316993">
    <property type="component" value="Unassembled WGS sequence"/>
</dbReference>
<accession>A0A543L8M0</accession>
<dbReference type="InterPro" id="IPR021317">
    <property type="entry name" value="DUF2917"/>
</dbReference>
<proteinExistence type="predicted"/>
<sequence length="185" mass="19326">MPARPLVPPLQPCAQPSVHRRAAAGCWRLAPGRALSLEPRESGVLRIARGRVWLSGAAPAQDLVLQAGDALAVAVGQHVVLEPWGWPGECDAPVLFRWDHVAPQPHRHQARTRAARDWELGVVQPLQELGRAFAGAGRAVGAAAVQVTAVAGRLGAGLAGFALGRVMATAAPGEKEVCMKNGCSA</sequence>
<dbReference type="RefSeq" id="WP_142083457.1">
    <property type="nucleotide sequence ID" value="NZ_VFPV01000002.1"/>
</dbReference>
<gene>
    <name evidence="1" type="ORF">BDD18_2436</name>
</gene>
<dbReference type="EMBL" id="VFPV01000002">
    <property type="protein sequence ID" value="TQN03736.1"/>
    <property type="molecule type" value="Genomic_DNA"/>
</dbReference>
<evidence type="ECO:0000313" key="1">
    <source>
        <dbReference type="EMBL" id="TQN03736.1"/>
    </source>
</evidence>
<dbReference type="Pfam" id="PF11142">
    <property type="entry name" value="DUF2917"/>
    <property type="match status" value="1"/>
</dbReference>
<reference evidence="1 2" key="1">
    <citation type="submission" date="2019-06" db="EMBL/GenBank/DDBJ databases">
        <title>Genomic Encyclopedia of Archaeal and Bacterial Type Strains, Phase II (KMG-II): from individual species to whole genera.</title>
        <authorList>
            <person name="Goeker M."/>
        </authorList>
    </citation>
    <scope>NUCLEOTIDE SEQUENCE [LARGE SCALE GENOMIC DNA]</scope>
    <source>
        <strain evidence="1 2">DSM 7270</strain>
    </source>
</reference>
<comment type="caution">
    <text evidence="1">The sequence shown here is derived from an EMBL/GenBank/DDBJ whole genome shotgun (WGS) entry which is preliminary data.</text>
</comment>
<protein>
    <submittedName>
        <fullName evidence="1">DUF2917 family protein</fullName>
    </submittedName>
</protein>
<dbReference type="AlphaFoldDB" id="A0A543L8M0"/>